<dbReference type="EMBL" id="UINC01120710">
    <property type="protein sequence ID" value="SVC95354.1"/>
    <property type="molecule type" value="Genomic_DNA"/>
</dbReference>
<organism evidence="1">
    <name type="scientific">marine metagenome</name>
    <dbReference type="NCBI Taxonomy" id="408172"/>
    <lineage>
        <taxon>unclassified sequences</taxon>
        <taxon>metagenomes</taxon>
        <taxon>ecological metagenomes</taxon>
    </lineage>
</organism>
<proteinExistence type="predicted"/>
<dbReference type="InterPro" id="IPR011060">
    <property type="entry name" value="RibuloseP-bd_barrel"/>
</dbReference>
<dbReference type="InterPro" id="IPR006062">
    <property type="entry name" value="His_biosynth"/>
</dbReference>
<dbReference type="PANTHER" id="PTHR21235">
    <property type="entry name" value="IMIDAZOLE GLYCEROL PHOSPHATE SYNTHASE SUBUNIT HISF/H IGP SYNTHASE SUBUNIT HISF/H"/>
    <property type="match status" value="1"/>
</dbReference>
<dbReference type="InterPro" id="IPR013785">
    <property type="entry name" value="Aldolase_TIM"/>
</dbReference>
<protein>
    <submittedName>
        <fullName evidence="1">Uncharacterized protein</fullName>
    </submittedName>
</protein>
<name>A0A382RCC3_9ZZZZ</name>
<dbReference type="GO" id="GO:0000107">
    <property type="term" value="F:imidazoleglycerol-phosphate synthase activity"/>
    <property type="evidence" value="ECO:0007669"/>
    <property type="project" value="TreeGrafter"/>
</dbReference>
<accession>A0A382RCC3</accession>
<dbReference type="InterPro" id="IPR050064">
    <property type="entry name" value="IGPS_HisA/HisF"/>
</dbReference>
<evidence type="ECO:0000313" key="1">
    <source>
        <dbReference type="EMBL" id="SVC95354.1"/>
    </source>
</evidence>
<dbReference type="GO" id="GO:0000105">
    <property type="term" value="P:L-histidine biosynthetic process"/>
    <property type="evidence" value="ECO:0007669"/>
    <property type="project" value="InterPro"/>
</dbReference>
<reference evidence="1" key="1">
    <citation type="submission" date="2018-05" db="EMBL/GenBank/DDBJ databases">
        <authorList>
            <person name="Lanie J.A."/>
            <person name="Ng W.-L."/>
            <person name="Kazmierczak K.M."/>
            <person name="Andrzejewski T.M."/>
            <person name="Davidsen T.M."/>
            <person name="Wayne K.J."/>
            <person name="Tettelin H."/>
            <person name="Glass J.I."/>
            <person name="Rusch D."/>
            <person name="Podicherti R."/>
            <person name="Tsui H.-C.T."/>
            <person name="Winkler M.E."/>
        </authorList>
    </citation>
    <scope>NUCLEOTIDE SEQUENCE</scope>
</reference>
<sequence length="168" mass="18212">MFVEPRFIPTLLLKGGQFVKTRRFADPIYVGDPVNVLSIFNEFVVDEIIILDISAAVSRSPESFERLRIYAEECFIPLAYGGGLTTVEQIGDLFYAGFEKAVLNTLLAEDPATVEAAANRYGSQAIVASIDVRGGEGQRQVGGRGNRELVSDSPAGWARRAVELGAGE</sequence>
<feature type="non-terminal residue" evidence="1">
    <location>
        <position position="168"/>
    </location>
</feature>
<dbReference type="Gene3D" id="3.20.20.70">
    <property type="entry name" value="Aldolase class I"/>
    <property type="match status" value="1"/>
</dbReference>
<gene>
    <name evidence="1" type="ORF">METZ01_LOCUS348208</name>
</gene>
<dbReference type="SUPFAM" id="SSF51366">
    <property type="entry name" value="Ribulose-phoshate binding barrel"/>
    <property type="match status" value="1"/>
</dbReference>
<dbReference type="AlphaFoldDB" id="A0A382RCC3"/>
<dbReference type="Pfam" id="PF00977">
    <property type="entry name" value="His_biosynth"/>
    <property type="match status" value="1"/>
</dbReference>
<dbReference type="PANTHER" id="PTHR21235:SF2">
    <property type="entry name" value="IMIDAZOLE GLYCEROL PHOSPHATE SYNTHASE HISHF"/>
    <property type="match status" value="1"/>
</dbReference>